<dbReference type="PRINTS" id="PR00035">
    <property type="entry name" value="HTHGNTR"/>
</dbReference>
<name>A0A2W2GQX0_9ACTN</name>
<dbReference type="EMBL" id="POUA01000153">
    <property type="protein sequence ID" value="PZG42465.1"/>
    <property type="molecule type" value="Genomic_DNA"/>
</dbReference>
<dbReference type="SUPFAM" id="SSF64288">
    <property type="entry name" value="Chorismate lyase-like"/>
    <property type="match status" value="1"/>
</dbReference>
<dbReference type="GO" id="GO:0045892">
    <property type="term" value="P:negative regulation of DNA-templated transcription"/>
    <property type="evidence" value="ECO:0007669"/>
    <property type="project" value="TreeGrafter"/>
</dbReference>
<dbReference type="AlphaFoldDB" id="A0A2W2GQX0"/>
<comment type="caution">
    <text evidence="5">The sequence shown here is derived from an EMBL/GenBank/DDBJ whole genome shotgun (WGS) entry which is preliminary data.</text>
</comment>
<dbReference type="Gene3D" id="3.40.1410.10">
    <property type="entry name" value="Chorismate lyase-like"/>
    <property type="match status" value="2"/>
</dbReference>
<reference evidence="5 6" key="1">
    <citation type="submission" date="2018-01" db="EMBL/GenBank/DDBJ databases">
        <title>Draft genome sequence of Sphaerisporangium sp. 7K107.</title>
        <authorList>
            <person name="Sahin N."/>
            <person name="Saygin H."/>
            <person name="Ay H."/>
        </authorList>
    </citation>
    <scope>NUCLEOTIDE SEQUENCE [LARGE SCALE GENOMIC DNA]</scope>
    <source>
        <strain evidence="5 6">7K107</strain>
    </source>
</reference>
<dbReference type="CDD" id="cd07377">
    <property type="entry name" value="WHTH_GntR"/>
    <property type="match status" value="1"/>
</dbReference>
<dbReference type="InterPro" id="IPR028978">
    <property type="entry name" value="Chorismate_lyase_/UTRA_dom_sf"/>
</dbReference>
<keyword evidence="6" id="KW-1185">Reference proteome</keyword>
<keyword evidence="1" id="KW-0805">Transcription regulation</keyword>
<dbReference type="InterPro" id="IPR036390">
    <property type="entry name" value="WH_DNA-bd_sf"/>
</dbReference>
<dbReference type="InterPro" id="IPR050679">
    <property type="entry name" value="Bact_HTH_transcr_reg"/>
</dbReference>
<dbReference type="SUPFAM" id="SSF46785">
    <property type="entry name" value="Winged helix' DNA-binding domain"/>
    <property type="match status" value="1"/>
</dbReference>
<evidence type="ECO:0000256" key="1">
    <source>
        <dbReference type="ARBA" id="ARBA00023015"/>
    </source>
</evidence>
<keyword evidence="3" id="KW-0804">Transcription</keyword>
<gene>
    <name evidence="5" type="ORF">C1I98_19765</name>
</gene>
<dbReference type="GO" id="GO:0003677">
    <property type="term" value="F:DNA binding"/>
    <property type="evidence" value="ECO:0007669"/>
    <property type="project" value="UniProtKB-KW"/>
</dbReference>
<dbReference type="InterPro" id="IPR036388">
    <property type="entry name" value="WH-like_DNA-bd_sf"/>
</dbReference>
<evidence type="ECO:0000313" key="6">
    <source>
        <dbReference type="Proteomes" id="UP000248544"/>
    </source>
</evidence>
<dbReference type="PANTHER" id="PTHR44846">
    <property type="entry name" value="MANNOSYL-D-GLYCERATE TRANSPORT/METABOLISM SYSTEM REPRESSOR MNGR-RELATED"/>
    <property type="match status" value="1"/>
</dbReference>
<proteinExistence type="predicted"/>
<dbReference type="Proteomes" id="UP000248544">
    <property type="component" value="Unassembled WGS sequence"/>
</dbReference>
<dbReference type="InterPro" id="IPR011663">
    <property type="entry name" value="UTRA"/>
</dbReference>
<dbReference type="PANTHER" id="PTHR44846:SF17">
    <property type="entry name" value="GNTR-FAMILY TRANSCRIPTIONAL REGULATOR"/>
    <property type="match status" value="1"/>
</dbReference>
<evidence type="ECO:0000256" key="3">
    <source>
        <dbReference type="ARBA" id="ARBA00023163"/>
    </source>
</evidence>
<dbReference type="PROSITE" id="PS50949">
    <property type="entry name" value="HTH_GNTR"/>
    <property type="match status" value="1"/>
</dbReference>
<dbReference type="InterPro" id="IPR000524">
    <property type="entry name" value="Tscrpt_reg_HTH_GntR"/>
</dbReference>
<dbReference type="Gene3D" id="1.10.10.10">
    <property type="entry name" value="Winged helix-like DNA-binding domain superfamily/Winged helix DNA-binding domain"/>
    <property type="match status" value="1"/>
</dbReference>
<dbReference type="SMART" id="SM00345">
    <property type="entry name" value="HTH_GNTR"/>
    <property type="match status" value="1"/>
</dbReference>
<dbReference type="SMART" id="SM00866">
    <property type="entry name" value="UTRA"/>
    <property type="match status" value="1"/>
</dbReference>
<keyword evidence="2" id="KW-0238">DNA-binding</keyword>
<evidence type="ECO:0000256" key="2">
    <source>
        <dbReference type="ARBA" id="ARBA00023125"/>
    </source>
</evidence>
<accession>A0A2W2GQX0</accession>
<dbReference type="GO" id="GO:0003700">
    <property type="term" value="F:DNA-binding transcription factor activity"/>
    <property type="evidence" value="ECO:0007669"/>
    <property type="project" value="InterPro"/>
</dbReference>
<feature type="domain" description="HTH gntR-type" evidence="4">
    <location>
        <begin position="13"/>
        <end position="81"/>
    </location>
</feature>
<evidence type="ECO:0000313" key="5">
    <source>
        <dbReference type="EMBL" id="PZG42465.1"/>
    </source>
</evidence>
<dbReference type="Pfam" id="PF00392">
    <property type="entry name" value="GntR"/>
    <property type="match status" value="1"/>
</dbReference>
<evidence type="ECO:0000259" key="4">
    <source>
        <dbReference type="PROSITE" id="PS50949"/>
    </source>
</evidence>
<sequence length="228" mass="24872">MTHNRAGEHVAAAVRYRLIADELRQAIEREDFRPGDLLPTGEELMRRFGASRGTLASAVRELREEGLISRSAQRGRLVVMDRRKVIVDMGFGAPSWEEACRRAGLRGTLAVLAPEHLAATTAVAEALGLRPGEPVLLHRSRALLGDTPMMLDEVYRCVEDETVGPGSPTVAWTATARTAGAQEAAALRVQRGGPILEVRRVVRDHEGRPGELLMRVANGHRVMVAHGL</sequence>
<protein>
    <recommendedName>
        <fullName evidence="4">HTH gntR-type domain-containing protein</fullName>
    </recommendedName>
</protein>
<organism evidence="5 6">
    <name type="scientific">Spongiactinospora gelatinilytica</name>
    <dbReference type="NCBI Taxonomy" id="2666298"/>
    <lineage>
        <taxon>Bacteria</taxon>
        <taxon>Bacillati</taxon>
        <taxon>Actinomycetota</taxon>
        <taxon>Actinomycetes</taxon>
        <taxon>Streptosporangiales</taxon>
        <taxon>Streptosporangiaceae</taxon>
        <taxon>Spongiactinospora</taxon>
    </lineage>
</organism>